<reference evidence="14 15" key="1">
    <citation type="submission" date="2016-10" db="EMBL/GenBank/DDBJ databases">
        <authorList>
            <person name="de Groot N.N."/>
        </authorList>
    </citation>
    <scope>NUCLEOTIDE SEQUENCE [LARGE SCALE GENOMIC DNA]</scope>
    <source>
        <strain evidence="14 15">DSM 17890</strain>
    </source>
</reference>
<dbReference type="InterPro" id="IPR028263">
    <property type="entry name" value="FliG_N"/>
</dbReference>
<accession>A0A1H2X2L6</accession>
<dbReference type="GO" id="GO:0005886">
    <property type="term" value="C:plasma membrane"/>
    <property type="evidence" value="ECO:0007669"/>
    <property type="project" value="UniProtKB-SubCell"/>
</dbReference>
<evidence type="ECO:0000256" key="1">
    <source>
        <dbReference type="ARBA" id="ARBA00004117"/>
    </source>
</evidence>
<dbReference type="GO" id="GO:0006935">
    <property type="term" value="P:chemotaxis"/>
    <property type="evidence" value="ECO:0007669"/>
    <property type="project" value="UniProtKB-KW"/>
</dbReference>
<keyword evidence="6" id="KW-0145">Chemotaxis</keyword>
<dbReference type="InterPro" id="IPR000090">
    <property type="entry name" value="Flg_Motor_Flig"/>
</dbReference>
<feature type="domain" description="Flagellar motor switch protein FliG N-terminal" evidence="13">
    <location>
        <begin position="29"/>
        <end position="129"/>
    </location>
</feature>
<dbReference type="GO" id="GO:0009425">
    <property type="term" value="C:bacterial-type flagellum basal body"/>
    <property type="evidence" value="ECO:0007669"/>
    <property type="project" value="UniProtKB-SubCell"/>
</dbReference>
<dbReference type="InterPro" id="IPR032779">
    <property type="entry name" value="FliG_M"/>
</dbReference>
<comment type="similarity">
    <text evidence="3">Belongs to the FliG family.</text>
</comment>
<evidence type="ECO:0000313" key="14">
    <source>
        <dbReference type="EMBL" id="SDW86734.1"/>
    </source>
</evidence>
<dbReference type="AlphaFoldDB" id="A0A1H2X2L6"/>
<dbReference type="GO" id="GO:0071973">
    <property type="term" value="P:bacterial-type flagellum-dependent cell motility"/>
    <property type="evidence" value="ECO:0007669"/>
    <property type="project" value="InterPro"/>
</dbReference>
<evidence type="ECO:0000256" key="9">
    <source>
        <dbReference type="ARBA" id="ARBA00023143"/>
    </source>
</evidence>
<dbReference type="Gene3D" id="1.10.220.30">
    <property type="match status" value="3"/>
</dbReference>
<dbReference type="Pfam" id="PF01706">
    <property type="entry name" value="FliG_C"/>
    <property type="match status" value="1"/>
</dbReference>
<organism evidence="14 15">
    <name type="scientific">Albimonas donghaensis</name>
    <dbReference type="NCBI Taxonomy" id="356660"/>
    <lineage>
        <taxon>Bacteria</taxon>
        <taxon>Pseudomonadati</taxon>
        <taxon>Pseudomonadota</taxon>
        <taxon>Alphaproteobacteria</taxon>
        <taxon>Rhodobacterales</taxon>
        <taxon>Paracoccaceae</taxon>
        <taxon>Albimonas</taxon>
    </lineage>
</organism>
<dbReference type="Proteomes" id="UP000199118">
    <property type="component" value="Unassembled WGS sequence"/>
</dbReference>
<keyword evidence="14" id="KW-0969">Cilium</keyword>
<evidence type="ECO:0000256" key="7">
    <source>
        <dbReference type="ARBA" id="ARBA00022779"/>
    </source>
</evidence>
<dbReference type="InterPro" id="IPR011002">
    <property type="entry name" value="FliG_a-hlx"/>
</dbReference>
<comment type="subcellular location">
    <subcellularLocation>
        <location evidence="1">Bacterial flagellum basal body</location>
    </subcellularLocation>
    <subcellularLocation>
        <location evidence="2">Cell membrane</location>
        <topology evidence="2">Peripheral membrane protein</topology>
        <orientation evidence="2">Cytoplasmic side</orientation>
    </subcellularLocation>
</comment>
<dbReference type="Pfam" id="PF14842">
    <property type="entry name" value="FliG_N"/>
    <property type="match status" value="1"/>
</dbReference>
<evidence type="ECO:0000256" key="8">
    <source>
        <dbReference type="ARBA" id="ARBA00023136"/>
    </source>
</evidence>
<evidence type="ECO:0000256" key="2">
    <source>
        <dbReference type="ARBA" id="ARBA00004413"/>
    </source>
</evidence>
<name>A0A1H2X2L6_9RHOB</name>
<keyword evidence="7" id="KW-0283">Flagellar rotation</keyword>
<evidence type="ECO:0000259" key="13">
    <source>
        <dbReference type="Pfam" id="PF14842"/>
    </source>
</evidence>
<evidence type="ECO:0000256" key="10">
    <source>
        <dbReference type="ARBA" id="ARBA00025598"/>
    </source>
</evidence>
<comment type="function">
    <text evidence="10">FliG is one of three proteins (FliG, FliN, FliM) that forms the rotor-mounted switch complex (C ring), located at the base of the basal body. This complex interacts with the CheY and CheZ chemotaxis proteins, in addition to contacting components of the motor that determine the direction of flagellar rotation.</text>
</comment>
<keyword evidence="5" id="KW-1003">Cell membrane</keyword>
<feature type="domain" description="Flagellar motor switch protein FliG middle" evidence="12">
    <location>
        <begin position="141"/>
        <end position="211"/>
    </location>
</feature>
<evidence type="ECO:0000259" key="11">
    <source>
        <dbReference type="Pfam" id="PF01706"/>
    </source>
</evidence>
<feature type="domain" description="Flagellar motor switch protein FliG C-terminal" evidence="11">
    <location>
        <begin position="242"/>
        <end position="351"/>
    </location>
</feature>
<dbReference type="PRINTS" id="PR00954">
    <property type="entry name" value="FLGMOTORFLIG"/>
</dbReference>
<sequence>MSEGAMVVAKGAPVPAPVGGEEPSPAILLSQAQKAAVVIVALGPEAATEILRNLGDANIKRFASAVSKLNGVPHAVVDAVVSEFLATMGDELSVRGGLDEARKFLGQVLDEDSLSRVLEEIDARSVRTIWQRLADSADAPLSNWLSAEHPQVACLVVSKLRSDQAARLLERFEPAFAQDIVLRMSRVPTPDNAALEILTRTIEQDFVSVIERNQGARKPAELIASLMNHVSATARDSFLGHMDSVDSKLAQEVQRVMFTFADIASRVNPRDVAKVMKEVEEPVLMTALKSALATENPSADFILGNIAKRLSERLREDLDGMPDVRQKEGEAAQAALVNAIQTLARRGEIKLIEIDAGDD</sequence>
<proteinExistence type="inferred from homology"/>
<dbReference type="OrthoDB" id="7616820at2"/>
<protein>
    <recommendedName>
        <fullName evidence="4">Flagellar motor switch protein FliG</fullName>
    </recommendedName>
</protein>
<dbReference type="PANTHER" id="PTHR30534">
    <property type="entry name" value="FLAGELLAR MOTOR SWITCH PROTEIN FLIG"/>
    <property type="match status" value="1"/>
</dbReference>
<keyword evidence="15" id="KW-1185">Reference proteome</keyword>
<keyword evidence="14" id="KW-0966">Cell projection</keyword>
<evidence type="ECO:0000256" key="6">
    <source>
        <dbReference type="ARBA" id="ARBA00022500"/>
    </source>
</evidence>
<keyword evidence="9" id="KW-0975">Bacterial flagellum</keyword>
<evidence type="ECO:0000313" key="15">
    <source>
        <dbReference type="Proteomes" id="UP000199118"/>
    </source>
</evidence>
<evidence type="ECO:0000256" key="5">
    <source>
        <dbReference type="ARBA" id="ARBA00022475"/>
    </source>
</evidence>
<evidence type="ECO:0000259" key="12">
    <source>
        <dbReference type="Pfam" id="PF14841"/>
    </source>
</evidence>
<gene>
    <name evidence="14" type="ORF">SAMN05444336_102574</name>
</gene>
<keyword evidence="8" id="KW-0472">Membrane</keyword>
<dbReference type="EMBL" id="FNMZ01000002">
    <property type="protein sequence ID" value="SDW86734.1"/>
    <property type="molecule type" value="Genomic_DNA"/>
</dbReference>
<dbReference type="PANTHER" id="PTHR30534:SF0">
    <property type="entry name" value="FLAGELLAR MOTOR SWITCH PROTEIN FLIG"/>
    <property type="match status" value="1"/>
</dbReference>
<evidence type="ECO:0000256" key="4">
    <source>
        <dbReference type="ARBA" id="ARBA00021870"/>
    </source>
</evidence>
<dbReference type="Pfam" id="PF14841">
    <property type="entry name" value="FliG_M"/>
    <property type="match status" value="1"/>
</dbReference>
<dbReference type="STRING" id="356660.SAMN05444336_102574"/>
<dbReference type="RefSeq" id="WP_092680793.1">
    <property type="nucleotide sequence ID" value="NZ_FNMZ01000002.1"/>
</dbReference>
<keyword evidence="14" id="KW-0282">Flagellum</keyword>
<evidence type="ECO:0000256" key="3">
    <source>
        <dbReference type="ARBA" id="ARBA00010299"/>
    </source>
</evidence>
<dbReference type="InterPro" id="IPR023087">
    <property type="entry name" value="Flg_Motor_Flig_C"/>
</dbReference>
<dbReference type="GO" id="GO:0003774">
    <property type="term" value="F:cytoskeletal motor activity"/>
    <property type="evidence" value="ECO:0007669"/>
    <property type="project" value="InterPro"/>
</dbReference>
<dbReference type="SUPFAM" id="SSF48029">
    <property type="entry name" value="FliG"/>
    <property type="match status" value="2"/>
</dbReference>